<evidence type="ECO:0000256" key="2">
    <source>
        <dbReference type="ARBA" id="ARBA00022723"/>
    </source>
</evidence>
<dbReference type="InterPro" id="IPR000674">
    <property type="entry name" value="Ald_Oxase/Xan_DH_a/b"/>
</dbReference>
<dbReference type="PANTHER" id="PTHR11908">
    <property type="entry name" value="XANTHINE DEHYDROGENASE"/>
    <property type="match status" value="1"/>
</dbReference>
<evidence type="ECO:0000256" key="4">
    <source>
        <dbReference type="ARBA" id="ARBA00023004"/>
    </source>
</evidence>
<dbReference type="InterPro" id="IPR017697">
    <property type="entry name" value="Xdh"/>
</dbReference>
<dbReference type="Gene3D" id="3.10.20.30">
    <property type="match status" value="1"/>
</dbReference>
<comment type="caution">
    <text evidence="6">The sequence shown here is derived from an EMBL/GenBank/DDBJ whole genome shotgun (WGS) entry which is preliminary data.</text>
</comment>
<evidence type="ECO:0000313" key="7">
    <source>
        <dbReference type="Proteomes" id="UP000473089"/>
    </source>
</evidence>
<dbReference type="Gene3D" id="3.90.1170.50">
    <property type="entry name" value="Aldehyde oxidase/xanthine dehydrogenase, a/b hammerhead"/>
    <property type="match status" value="1"/>
</dbReference>
<evidence type="ECO:0000256" key="1">
    <source>
        <dbReference type="ARBA" id="ARBA00006849"/>
    </source>
</evidence>
<sequence>MEVINVYEFILNGRNVSVSENINLLEYLRDHEDLTSVKNGCAEGACGACMILLDGRAVRACLNTTAKVHGKEIKTVEGLTEFEKEVFTWAFSKAGAVQCGFCIPGMIISAKALLDKNLNPNKKEIKTAIRGNVCRCTGYVKIIRAIEIAAEALRNGKLILDEEYKGKVGESIPRIDARDKVLGIGKYVDDMKIEGMIFGSALRTKYPRALVKNIDISEALKHPDVEAIITAKDVPGKRYIGHIMKDWPAMIDVGEETRYVGDSVALVAAKNKNALKEILNLIKVEYEELEPISDPNIAMGEEAPKIHPKGNVLTVEKVNRGDVDEAIANSKYVVTNHYSTPFTEHAFLEPESALAMPDGDGVIVYTGSQGIYDEKREVSELLGLPQEKVRVISKYVGGGFGGKEDMSVQHHAALLAWIIKKPVKVTLSRKESIMIHPKRHAMEMTITTACDEEGTLTAFKADIISDTGAYASLGGPVLQRACTHAAGPYKCPNVKIKGTAVYTNNPPGGAFRGFGVTQSVFGSECNLNLLAEKVDISPWEIRFKNAVEPGDALPNGQIADEGTAIKETLLAVKDAYEKNKCAGIASCMKNAGVGVGIPDIGRCNLVVVDGKVHIRTSAACIGQGLGTILTQIICETTDILPEQIILDLPDTKFAPDSGTTTASRQTVFTGEATRVAALKLKDKLSTASLKECEGEEFYGEYQGITDPINSNKKNPVSHVAYGYATQVVILDENGKVEKVVAAHDVGKAINVTNVEAQIDGGVVMGLGYAFTEDYPLNKSVPTGKFGTLGLFRATDVPEIEYIIVEKNTNDLAYGAKGVGEITTVPAAPAAQGAYLKFDGQFRTKLPLEDTAYRKKKK</sequence>
<dbReference type="InterPro" id="IPR006058">
    <property type="entry name" value="2Fe2S_fd_BS"/>
</dbReference>
<dbReference type="InterPro" id="IPR036884">
    <property type="entry name" value="2Fe-2S-bd_dom_sf"/>
</dbReference>
<dbReference type="Proteomes" id="UP000473089">
    <property type="component" value="Unassembled WGS sequence"/>
</dbReference>
<proteinExistence type="inferred from homology"/>
<dbReference type="Pfam" id="PF02738">
    <property type="entry name" value="MoCoBD_1"/>
    <property type="match status" value="1"/>
</dbReference>
<protein>
    <submittedName>
        <fullName evidence="6">Selenium-dependent xanthine dehydrogenase</fullName>
        <ecNumber evidence="6">1.17.1.4</ecNumber>
    </submittedName>
</protein>
<gene>
    <name evidence="6" type="primary">xdh</name>
    <name evidence="6" type="ORF">EXM42_13555</name>
</gene>
<dbReference type="GO" id="GO:0051537">
    <property type="term" value="F:2 iron, 2 sulfur cluster binding"/>
    <property type="evidence" value="ECO:0007669"/>
    <property type="project" value="InterPro"/>
</dbReference>
<dbReference type="CDD" id="cd00207">
    <property type="entry name" value="fer2"/>
    <property type="match status" value="1"/>
</dbReference>
<dbReference type="InterPro" id="IPR001041">
    <property type="entry name" value="2Fe-2S_ferredoxin-type"/>
</dbReference>
<dbReference type="GO" id="GO:0005506">
    <property type="term" value="F:iron ion binding"/>
    <property type="evidence" value="ECO:0007669"/>
    <property type="project" value="InterPro"/>
</dbReference>
<dbReference type="Pfam" id="PF00111">
    <property type="entry name" value="Fer2"/>
    <property type="match status" value="1"/>
</dbReference>
<keyword evidence="4" id="KW-0408">Iron</keyword>
<dbReference type="Pfam" id="PF01315">
    <property type="entry name" value="Ald_Xan_dh_C"/>
    <property type="match status" value="1"/>
</dbReference>
<dbReference type="Gene3D" id="3.30.365.10">
    <property type="entry name" value="Aldehyde oxidase/xanthine dehydrogenase, molybdopterin binding domain"/>
    <property type="match status" value="4"/>
</dbReference>
<dbReference type="PROSITE" id="PS00197">
    <property type="entry name" value="2FE2S_FER_1"/>
    <property type="match status" value="1"/>
</dbReference>
<dbReference type="SUPFAM" id="SSF47741">
    <property type="entry name" value="CO dehydrogenase ISP C-domain like"/>
    <property type="match status" value="1"/>
</dbReference>
<dbReference type="PANTHER" id="PTHR11908:SF157">
    <property type="entry name" value="XANTHINE DEHYDROGENASE SUBUNIT D-RELATED"/>
    <property type="match status" value="1"/>
</dbReference>
<feature type="domain" description="2Fe-2S ferredoxin-type" evidence="5">
    <location>
        <begin position="5"/>
        <end position="79"/>
    </location>
</feature>
<dbReference type="Pfam" id="PF20256">
    <property type="entry name" value="MoCoBD_2"/>
    <property type="match status" value="2"/>
</dbReference>
<dbReference type="InterPro" id="IPR012675">
    <property type="entry name" value="Beta-grasp_dom_sf"/>
</dbReference>
<reference evidence="6 7" key="1">
    <citation type="submission" date="2019-02" db="EMBL/GenBank/DDBJ databases">
        <title>Genome sequencing of Clostridium botulinum clinical isolates.</title>
        <authorList>
            <person name="Brunt J."/>
            <person name="Van Vliet A.H.M."/>
            <person name="Stringer S.C."/>
            <person name="Grant K.A."/>
            <person name="Carter A.C."/>
            <person name="Peck M.W."/>
        </authorList>
    </citation>
    <scope>NUCLEOTIDE SEQUENCE [LARGE SCALE GENOMIC DNA]</scope>
    <source>
        <strain evidence="6 7">R1125/03</strain>
    </source>
</reference>
<comment type="similarity">
    <text evidence="1">Belongs to the xanthine dehydrogenase family.</text>
</comment>
<accession>A0A6M0T3L5</accession>
<evidence type="ECO:0000256" key="3">
    <source>
        <dbReference type="ARBA" id="ARBA00023002"/>
    </source>
</evidence>
<dbReference type="EMBL" id="SGJP01000030">
    <property type="protein sequence ID" value="NFA61382.1"/>
    <property type="molecule type" value="Genomic_DNA"/>
</dbReference>
<dbReference type="InterPro" id="IPR008274">
    <property type="entry name" value="AldOxase/xan_DH_MoCoBD1"/>
</dbReference>
<dbReference type="SMART" id="SM01008">
    <property type="entry name" value="Ald_Xan_dh_C"/>
    <property type="match status" value="1"/>
</dbReference>
<dbReference type="InterPro" id="IPR016208">
    <property type="entry name" value="Ald_Oxase/xanthine_DH-like"/>
</dbReference>
<keyword evidence="3 6" id="KW-0560">Oxidoreductase</keyword>
<name>A0A6M0T3L5_CLOBO</name>
<keyword evidence="2" id="KW-0479">Metal-binding</keyword>
<dbReference type="EC" id="1.17.1.4" evidence="6"/>
<dbReference type="SUPFAM" id="SSF54665">
    <property type="entry name" value="CO dehydrogenase molybdoprotein N-domain-like"/>
    <property type="match status" value="1"/>
</dbReference>
<dbReference type="InterPro" id="IPR002888">
    <property type="entry name" value="2Fe-2S-bd"/>
</dbReference>
<dbReference type="AlphaFoldDB" id="A0A6M0T3L5"/>
<dbReference type="Gene3D" id="1.10.150.120">
    <property type="entry name" value="[2Fe-2S]-binding domain"/>
    <property type="match status" value="1"/>
</dbReference>
<evidence type="ECO:0000313" key="6">
    <source>
        <dbReference type="EMBL" id="NFA61382.1"/>
    </source>
</evidence>
<dbReference type="NCBIfam" id="TIGR03311">
    <property type="entry name" value="Se_dep_XDH"/>
    <property type="match status" value="1"/>
</dbReference>
<dbReference type="InterPro" id="IPR037165">
    <property type="entry name" value="AldOxase/xan_DH_Mopterin-bd_sf"/>
</dbReference>
<dbReference type="Pfam" id="PF01799">
    <property type="entry name" value="Fer2_2"/>
    <property type="match status" value="1"/>
</dbReference>
<dbReference type="GO" id="GO:0004854">
    <property type="term" value="F:xanthine dehydrogenase activity"/>
    <property type="evidence" value="ECO:0007669"/>
    <property type="project" value="UniProtKB-EC"/>
</dbReference>
<dbReference type="PROSITE" id="PS51085">
    <property type="entry name" value="2FE2S_FER_2"/>
    <property type="match status" value="1"/>
</dbReference>
<dbReference type="InterPro" id="IPR036010">
    <property type="entry name" value="2Fe-2S_ferredoxin-like_sf"/>
</dbReference>
<organism evidence="6 7">
    <name type="scientific">Clostridium botulinum</name>
    <dbReference type="NCBI Taxonomy" id="1491"/>
    <lineage>
        <taxon>Bacteria</taxon>
        <taxon>Bacillati</taxon>
        <taxon>Bacillota</taxon>
        <taxon>Clostridia</taxon>
        <taxon>Eubacteriales</taxon>
        <taxon>Clostridiaceae</taxon>
        <taxon>Clostridium</taxon>
    </lineage>
</organism>
<dbReference type="SUPFAM" id="SSF56003">
    <property type="entry name" value="Molybdenum cofactor-binding domain"/>
    <property type="match status" value="1"/>
</dbReference>
<evidence type="ECO:0000259" key="5">
    <source>
        <dbReference type="PROSITE" id="PS51085"/>
    </source>
</evidence>
<dbReference type="InterPro" id="IPR046867">
    <property type="entry name" value="AldOxase/xan_DH_MoCoBD2"/>
</dbReference>
<dbReference type="SUPFAM" id="SSF54292">
    <property type="entry name" value="2Fe-2S ferredoxin-like"/>
    <property type="match status" value="1"/>
</dbReference>
<dbReference type="InterPro" id="IPR036856">
    <property type="entry name" value="Ald_Oxase/Xan_DH_a/b_sf"/>
</dbReference>